<protein>
    <submittedName>
        <fullName evidence="1">Uncharacterized protein</fullName>
    </submittedName>
</protein>
<name>A0A7S4QE29_9DINO</name>
<proteinExistence type="predicted"/>
<gene>
    <name evidence="1" type="ORF">AMON00008_LOCUS18212</name>
</gene>
<organism evidence="1">
    <name type="scientific">Alexandrium monilatum</name>
    <dbReference type="NCBI Taxonomy" id="311494"/>
    <lineage>
        <taxon>Eukaryota</taxon>
        <taxon>Sar</taxon>
        <taxon>Alveolata</taxon>
        <taxon>Dinophyceae</taxon>
        <taxon>Gonyaulacales</taxon>
        <taxon>Pyrocystaceae</taxon>
        <taxon>Alexandrium</taxon>
    </lineage>
</organism>
<dbReference type="EMBL" id="HBNR01026901">
    <property type="protein sequence ID" value="CAE4579377.1"/>
    <property type="molecule type" value="Transcribed_RNA"/>
</dbReference>
<reference evidence="1" key="1">
    <citation type="submission" date="2021-01" db="EMBL/GenBank/DDBJ databases">
        <authorList>
            <person name="Corre E."/>
            <person name="Pelletier E."/>
            <person name="Niang G."/>
            <person name="Scheremetjew M."/>
            <person name="Finn R."/>
            <person name="Kale V."/>
            <person name="Holt S."/>
            <person name="Cochrane G."/>
            <person name="Meng A."/>
            <person name="Brown T."/>
            <person name="Cohen L."/>
        </authorList>
    </citation>
    <scope>NUCLEOTIDE SEQUENCE</scope>
    <source>
        <strain evidence="1">CCMP3105</strain>
    </source>
</reference>
<evidence type="ECO:0000313" key="1">
    <source>
        <dbReference type="EMBL" id="CAE4579377.1"/>
    </source>
</evidence>
<dbReference type="AlphaFoldDB" id="A0A7S4QE29"/>
<sequence>MARDPRASFVRAQVRHREVPRVLCADAQTAKALTSLMQPRVQVTRLAEDPVEMMTAQSGRESVVLGSPRSTLGNFAKQGKCFDAIFLPEDILADLPAEVRAVGCRAVAVESLPEAAK</sequence>
<accession>A0A7S4QE29</accession>